<protein>
    <submittedName>
        <fullName evidence="1">Uncharacterized protein</fullName>
    </submittedName>
</protein>
<organism evidence="1 2">
    <name type="scientific">Pristionchus pacificus</name>
    <name type="common">Parasitic nematode worm</name>
    <dbReference type="NCBI Taxonomy" id="54126"/>
    <lineage>
        <taxon>Eukaryota</taxon>
        <taxon>Metazoa</taxon>
        <taxon>Ecdysozoa</taxon>
        <taxon>Nematoda</taxon>
        <taxon>Chromadorea</taxon>
        <taxon>Rhabditida</taxon>
        <taxon>Rhabditina</taxon>
        <taxon>Diplogasteromorpha</taxon>
        <taxon>Diplogasteroidea</taxon>
        <taxon>Neodiplogasteridae</taxon>
        <taxon>Pristionchus</taxon>
    </lineage>
</organism>
<evidence type="ECO:0000313" key="2">
    <source>
        <dbReference type="Proteomes" id="UP000005239"/>
    </source>
</evidence>
<reference evidence="1" key="2">
    <citation type="submission" date="2022-06" db="UniProtKB">
        <authorList>
            <consortium name="EnsemblMetazoa"/>
        </authorList>
    </citation>
    <scope>IDENTIFICATION</scope>
    <source>
        <strain evidence="1">PS312</strain>
    </source>
</reference>
<gene>
    <name evidence="1" type="primary">WBGene00284001</name>
</gene>
<reference evidence="2" key="1">
    <citation type="journal article" date="2008" name="Nat. Genet.">
        <title>The Pristionchus pacificus genome provides a unique perspective on nematode lifestyle and parasitism.</title>
        <authorList>
            <person name="Dieterich C."/>
            <person name="Clifton S.W."/>
            <person name="Schuster L.N."/>
            <person name="Chinwalla A."/>
            <person name="Delehaunty K."/>
            <person name="Dinkelacker I."/>
            <person name="Fulton L."/>
            <person name="Fulton R."/>
            <person name="Godfrey J."/>
            <person name="Minx P."/>
            <person name="Mitreva M."/>
            <person name="Roeseler W."/>
            <person name="Tian H."/>
            <person name="Witte H."/>
            <person name="Yang S.P."/>
            <person name="Wilson R.K."/>
            <person name="Sommer R.J."/>
        </authorList>
    </citation>
    <scope>NUCLEOTIDE SEQUENCE [LARGE SCALE GENOMIC DNA]</scope>
    <source>
        <strain evidence="2">PS312</strain>
    </source>
</reference>
<proteinExistence type="predicted"/>
<accession>A0A8R1V1L3</accession>
<dbReference type="Proteomes" id="UP000005239">
    <property type="component" value="Unassembled WGS sequence"/>
</dbReference>
<accession>A0A2A6CKG4</accession>
<name>A0A2A6CKG4_PRIPA</name>
<dbReference type="AlphaFoldDB" id="A0A2A6CKG4"/>
<evidence type="ECO:0000313" key="1">
    <source>
        <dbReference type="EnsemblMetazoa" id="PPA45632.1"/>
    </source>
</evidence>
<sequence>MSVDDVDSVLAAARSIAFLILLNIDEVQMSVDELVARINAAMSGEKPIEVSNVVIESPNLKTKEERLDQEIGSPPGFNYVRERDENSLHVKFGGAVLCEHAHHIGQLDEVMEKKRKIFRELIATTIHLTMINFKTFPFDKIVQLIEGIQYEKLTVTIRGSQPEPRLLDFIRDHGEMEISLSMEDSLLDVPTLMSLPRLADIDAYWLRKKTRWLAERDFLEMVKKGHAHMMLPVNIIDENVLVEIVKFSLTDHEQSNSLLFGNTTIKMRWALTRKQYGPGSIAFYFVLIERTL</sequence>
<keyword evidence="2" id="KW-1185">Reference proteome</keyword>
<dbReference type="EnsemblMetazoa" id="PPA45632.1">
    <property type="protein sequence ID" value="PPA45632.1"/>
    <property type="gene ID" value="WBGene00284001"/>
</dbReference>